<dbReference type="Proteomes" id="UP000863577">
    <property type="component" value="Unassembled WGS sequence"/>
</dbReference>
<evidence type="ECO:0000313" key="4">
    <source>
        <dbReference type="Proteomes" id="UP000239239"/>
    </source>
</evidence>
<evidence type="ECO:0000313" key="2">
    <source>
        <dbReference type="EMBL" id="HAU2395296.1"/>
    </source>
</evidence>
<reference evidence="3 4" key="2">
    <citation type="submission" date="2018-02" db="EMBL/GenBank/DDBJ databases">
        <title>Draft genome sequences of four Legionella pneumophila clinical strains isolated in Ontario.</title>
        <authorList>
            <person name="Fortuna A."/>
            <person name="Ramnarine R."/>
            <person name="Li A."/>
            <person name="Frantz C."/>
            <person name="Mallo G."/>
        </authorList>
    </citation>
    <scope>NUCLEOTIDE SEQUENCE [LARGE SCALE GENOMIC DNA]</scope>
    <source>
        <strain evidence="3 4">LG61</strain>
    </source>
</reference>
<feature type="transmembrane region" description="Helical" evidence="1">
    <location>
        <begin position="9"/>
        <end position="29"/>
    </location>
</feature>
<evidence type="ECO:0008006" key="5">
    <source>
        <dbReference type="Google" id="ProtNLM"/>
    </source>
</evidence>
<evidence type="ECO:0000256" key="1">
    <source>
        <dbReference type="SAM" id="Phobius"/>
    </source>
</evidence>
<dbReference type="AlphaFoldDB" id="A0A2S6EXF9"/>
<name>A0A2S6EXF9_LEGPN</name>
<dbReference type="EMBL" id="DACWOD010000002">
    <property type="protein sequence ID" value="HAU2395296.1"/>
    <property type="molecule type" value="Genomic_DNA"/>
</dbReference>
<proteinExistence type="predicted"/>
<dbReference type="Proteomes" id="UP000239239">
    <property type="component" value="Unassembled WGS sequence"/>
</dbReference>
<comment type="caution">
    <text evidence="3">The sequence shown here is derived from an EMBL/GenBank/DDBJ whole genome shotgun (WGS) entry which is preliminary data.</text>
</comment>
<sequence>MTRNSVKTVCIFLSIILYVIALCLPAAIIPDFERGIHQTHYGFEILITGWMGFLAWQPAWLANLLYLFSLLTYGSKNSYRFGITAFILALLSPFILVEKLLIGFYVWLASFAVLLYGNNLHEMTIE</sequence>
<organism evidence="3 4">
    <name type="scientific">Legionella pneumophila</name>
    <dbReference type="NCBI Taxonomy" id="446"/>
    <lineage>
        <taxon>Bacteria</taxon>
        <taxon>Pseudomonadati</taxon>
        <taxon>Pseudomonadota</taxon>
        <taxon>Gammaproteobacteria</taxon>
        <taxon>Legionellales</taxon>
        <taxon>Legionellaceae</taxon>
        <taxon>Legionella</taxon>
    </lineage>
</organism>
<gene>
    <name evidence="3" type="ORF">C3928_12520</name>
    <name evidence="2" type="ORF">JBK99_02995</name>
</gene>
<feature type="transmembrane region" description="Helical" evidence="1">
    <location>
        <begin position="41"/>
        <end position="67"/>
    </location>
</feature>
<keyword evidence="1" id="KW-0472">Membrane</keyword>
<keyword evidence="1" id="KW-0812">Transmembrane</keyword>
<reference evidence="2" key="3">
    <citation type="submission" date="2019-09" db="EMBL/GenBank/DDBJ databases">
        <authorList>
            <consortium name="NCBI Pathogen Detection Project"/>
        </authorList>
    </citation>
    <scope>NUCLEOTIDE SEQUENCE</scope>
    <source>
        <strain evidence="2">CL18-200174</strain>
    </source>
</reference>
<dbReference type="EMBL" id="PQWY01000016">
    <property type="protein sequence ID" value="PPK29872.1"/>
    <property type="molecule type" value="Genomic_DNA"/>
</dbReference>
<protein>
    <recommendedName>
        <fullName evidence="5">Transmembrane protein</fullName>
    </recommendedName>
</protein>
<feature type="transmembrane region" description="Helical" evidence="1">
    <location>
        <begin position="79"/>
        <end position="96"/>
    </location>
</feature>
<dbReference type="OrthoDB" id="5649114at2"/>
<accession>A0A2S6EXF9</accession>
<evidence type="ECO:0000313" key="3">
    <source>
        <dbReference type="EMBL" id="PPK29872.1"/>
    </source>
</evidence>
<feature type="transmembrane region" description="Helical" evidence="1">
    <location>
        <begin position="102"/>
        <end position="120"/>
    </location>
</feature>
<reference evidence="2" key="1">
    <citation type="journal article" date="2018" name="Genome Biol.">
        <title>SKESA: strategic k-mer extension for scrupulous assemblies.</title>
        <authorList>
            <person name="Souvorov A."/>
            <person name="Agarwala R."/>
            <person name="Lipman D.J."/>
        </authorList>
    </citation>
    <scope>NUCLEOTIDE SEQUENCE</scope>
    <source>
        <strain evidence="2">CL18-200174</strain>
    </source>
</reference>
<keyword evidence="1" id="KW-1133">Transmembrane helix</keyword>
<dbReference type="RefSeq" id="WP_027265324.1">
    <property type="nucleotide sequence ID" value="NZ_AP024961.1"/>
</dbReference>